<reference evidence="1 2" key="2">
    <citation type="journal article" date="2010" name="Stand. Genomic Sci.">
        <title>Complete genome sequence of Sebaldella termitidis type strain (NCTC 11300).</title>
        <authorList>
            <person name="Harmon-Smith M."/>
            <person name="Celia L."/>
            <person name="Chertkov O."/>
            <person name="Lapidus A."/>
            <person name="Copeland A."/>
            <person name="Glavina Del Rio T."/>
            <person name="Nolan M."/>
            <person name="Lucas S."/>
            <person name="Tice H."/>
            <person name="Cheng J.F."/>
            <person name="Han C."/>
            <person name="Detter J.C."/>
            <person name="Bruce D."/>
            <person name="Goodwin L."/>
            <person name="Pitluck S."/>
            <person name="Pati A."/>
            <person name="Liolios K."/>
            <person name="Ivanova N."/>
            <person name="Mavromatis K."/>
            <person name="Mikhailova N."/>
            <person name="Chen A."/>
            <person name="Palaniappan K."/>
            <person name="Land M."/>
            <person name="Hauser L."/>
            <person name="Chang Y.J."/>
            <person name="Jeffries C.D."/>
            <person name="Brettin T."/>
            <person name="Goker M."/>
            <person name="Beck B."/>
            <person name="Bristow J."/>
            <person name="Eisen J.A."/>
            <person name="Markowitz V."/>
            <person name="Hugenholtz P."/>
            <person name="Kyrpides N.C."/>
            <person name="Klenk H.P."/>
            <person name="Chen F."/>
        </authorList>
    </citation>
    <scope>NUCLEOTIDE SEQUENCE [LARGE SCALE GENOMIC DNA]</scope>
    <source>
        <strain evidence="2">ATCC 33386 / NCTC 11300</strain>
    </source>
</reference>
<dbReference type="RefSeq" id="WP_012863067.1">
    <property type="nucleotide sequence ID" value="NC_013517.1"/>
</dbReference>
<keyword evidence="2" id="KW-1185">Reference proteome</keyword>
<gene>
    <name evidence="1" type="ordered locus">Sterm_3651</name>
</gene>
<name>D1ARJ9_SEBTE</name>
<dbReference type="SUPFAM" id="SSF52540">
    <property type="entry name" value="P-loop containing nucleoside triphosphate hydrolases"/>
    <property type="match status" value="1"/>
</dbReference>
<proteinExistence type="predicted"/>
<dbReference type="HOGENOM" id="CLU_061167_0_0_0"/>
<organism evidence="1 2">
    <name type="scientific">Sebaldella termitidis (strain ATCC 33386 / NCTC 11300)</name>
    <dbReference type="NCBI Taxonomy" id="526218"/>
    <lineage>
        <taxon>Bacteria</taxon>
        <taxon>Fusobacteriati</taxon>
        <taxon>Fusobacteriota</taxon>
        <taxon>Fusobacteriia</taxon>
        <taxon>Fusobacteriales</taxon>
        <taxon>Leptotrichiaceae</taxon>
        <taxon>Sebaldella</taxon>
    </lineage>
</organism>
<dbReference type="InterPro" id="IPR050238">
    <property type="entry name" value="DNA_Rep/Repair_Clamp_Loader"/>
</dbReference>
<dbReference type="EMBL" id="CP001739">
    <property type="protein sequence ID" value="ACZ10485.1"/>
    <property type="molecule type" value="Genomic_DNA"/>
</dbReference>
<dbReference type="PANTHER" id="PTHR11669">
    <property type="entry name" value="REPLICATION FACTOR C / DNA POLYMERASE III GAMMA-TAU SUBUNIT"/>
    <property type="match status" value="1"/>
</dbReference>
<dbReference type="GO" id="GO:0006261">
    <property type="term" value="P:DNA-templated DNA replication"/>
    <property type="evidence" value="ECO:0007669"/>
    <property type="project" value="TreeGrafter"/>
</dbReference>
<dbReference type="Gene3D" id="3.40.50.300">
    <property type="entry name" value="P-loop containing nucleotide triphosphate hydrolases"/>
    <property type="match status" value="1"/>
</dbReference>
<dbReference type="KEGG" id="str:Sterm_3651"/>
<dbReference type="InterPro" id="IPR027417">
    <property type="entry name" value="P-loop_NTPase"/>
</dbReference>
<dbReference type="eggNOG" id="COG2812">
    <property type="taxonomic scope" value="Bacteria"/>
</dbReference>
<dbReference type="Pfam" id="PF13177">
    <property type="entry name" value="DNA_pol3_delta2"/>
    <property type="match status" value="1"/>
</dbReference>
<reference evidence="2" key="1">
    <citation type="submission" date="2009-09" db="EMBL/GenBank/DDBJ databases">
        <title>The complete chromosome of Sebaldella termitidis ATCC 33386.</title>
        <authorList>
            <consortium name="US DOE Joint Genome Institute (JGI-PGF)"/>
            <person name="Lucas S."/>
            <person name="Copeland A."/>
            <person name="Lapidus A."/>
            <person name="Glavina del Rio T."/>
            <person name="Dalin E."/>
            <person name="Tice H."/>
            <person name="Bruce D."/>
            <person name="Goodwin L."/>
            <person name="Pitluck S."/>
            <person name="Kyrpides N."/>
            <person name="Mavromatis K."/>
            <person name="Ivanova N."/>
            <person name="Mikhailova N."/>
            <person name="Sims D."/>
            <person name="Meincke L."/>
            <person name="Brettin T."/>
            <person name="Detter J.C."/>
            <person name="Han C."/>
            <person name="Larimer F."/>
            <person name="Land M."/>
            <person name="Hauser L."/>
            <person name="Markowitz V."/>
            <person name="Cheng J.F."/>
            <person name="Hugenholtz P."/>
            <person name="Woyke T."/>
            <person name="Wu D."/>
            <person name="Eisen J.A."/>
        </authorList>
    </citation>
    <scope>NUCLEOTIDE SEQUENCE [LARGE SCALE GENOMIC DNA]</scope>
    <source>
        <strain evidence="2">ATCC 33386 / NCTC 11300</strain>
    </source>
</reference>
<dbReference type="AlphaFoldDB" id="D1ARJ9"/>
<evidence type="ECO:0000313" key="2">
    <source>
        <dbReference type="Proteomes" id="UP000000845"/>
    </source>
</evidence>
<evidence type="ECO:0000313" key="1">
    <source>
        <dbReference type="EMBL" id="ACZ10485.1"/>
    </source>
</evidence>
<accession>D1ARJ9</accession>
<dbReference type="STRING" id="526218.Sterm_3651"/>
<sequence>MSIKDLKDTFLIDRLINEAAKDKESASYLFYGDKRVDLLFYALEFSKLFLCENFKDNDYCGVCNVCKSVDNYSYPDIEIINKDEQGVKIDDVREIILNAIESPYKAKKKVYILNGVEKLRKESANALLKIIEEPPKNLYFILLSKSLNIIPTIKSRVMTFVIKPLDIEALEVEKEIYYFFDGNVKDIELWKKKKQDLSCGQLSLEEIFRNIEVYYIYNELTELLMRVQAEKLFNDKKEFMSKPDFKIFKDYIKELLEIYEDTEDSFDVEKLKNNDDFALHLQAVNLYLKEIYLIIKIKYIQSIMMLGKNYKYYKSSEKIEVNQRVNDIFTKNKKDLKNFLDRLIFIKKNKIKNLKKIIEIKNSIDNNVNIRALISNFFMFYE</sequence>
<dbReference type="Proteomes" id="UP000000845">
    <property type="component" value="Chromosome"/>
</dbReference>
<dbReference type="PANTHER" id="PTHR11669:SF8">
    <property type="entry name" value="DNA POLYMERASE III SUBUNIT DELTA"/>
    <property type="match status" value="1"/>
</dbReference>
<protein>
    <submittedName>
        <fullName evidence="1">DNA polymerase III gamma/tau subunits-like protein</fullName>
    </submittedName>
</protein>